<dbReference type="InterPro" id="IPR036291">
    <property type="entry name" value="NAD(P)-bd_dom_sf"/>
</dbReference>
<feature type="domain" description="Dihydrodipicolinate reductase N-terminal" evidence="3">
    <location>
        <begin position="3"/>
        <end position="75"/>
    </location>
</feature>
<dbReference type="AlphaFoldDB" id="A0ABD5SV11"/>
<dbReference type="EMBL" id="JBHSWV010000401">
    <property type="protein sequence ID" value="MFC6767601.1"/>
    <property type="molecule type" value="Genomic_DNA"/>
</dbReference>
<evidence type="ECO:0000313" key="5">
    <source>
        <dbReference type="Proteomes" id="UP001596383"/>
    </source>
</evidence>
<dbReference type="Gene3D" id="3.40.50.720">
    <property type="entry name" value="NAD(P)-binding Rossmann-like Domain"/>
    <property type="match status" value="1"/>
</dbReference>
<keyword evidence="2" id="KW-0560">Oxidoreductase</keyword>
<feature type="non-terminal residue" evidence="4">
    <location>
        <position position="76"/>
    </location>
</feature>
<keyword evidence="5" id="KW-1185">Reference proteome</keyword>
<reference evidence="4 5" key="1">
    <citation type="journal article" date="2019" name="Int. J. Syst. Evol. Microbiol.">
        <title>The Global Catalogue of Microorganisms (GCM) 10K type strain sequencing project: providing services to taxonomists for standard genome sequencing and annotation.</title>
        <authorList>
            <consortium name="The Broad Institute Genomics Platform"/>
            <consortium name="The Broad Institute Genome Sequencing Center for Infectious Disease"/>
            <person name="Wu L."/>
            <person name="Ma J."/>
        </authorList>
    </citation>
    <scope>NUCLEOTIDE SEQUENCE [LARGE SCALE GENOMIC DNA]</scope>
    <source>
        <strain evidence="4 5">LMG 29247</strain>
    </source>
</reference>
<name>A0ABD5SV11_9EURY</name>
<evidence type="ECO:0000313" key="4">
    <source>
        <dbReference type="EMBL" id="MFC6767601.1"/>
    </source>
</evidence>
<keyword evidence="1" id="KW-0521">NADP</keyword>
<dbReference type="SUPFAM" id="SSF51735">
    <property type="entry name" value="NAD(P)-binding Rossmann-fold domains"/>
    <property type="match status" value="1"/>
</dbReference>
<gene>
    <name evidence="4" type="ORF">ACFQE6_22195</name>
</gene>
<protein>
    <submittedName>
        <fullName evidence="4">4-hydroxy-tetrahydrodipicolinate reductase</fullName>
    </submittedName>
</protein>
<evidence type="ECO:0000256" key="2">
    <source>
        <dbReference type="ARBA" id="ARBA00023002"/>
    </source>
</evidence>
<dbReference type="Proteomes" id="UP001596383">
    <property type="component" value="Unassembled WGS sequence"/>
</dbReference>
<dbReference type="Pfam" id="PF01113">
    <property type="entry name" value="DapB_N"/>
    <property type="match status" value="1"/>
</dbReference>
<sequence>MTVRLGITGATGRMGREVIAAATERADCEIVFAVNREPESDATVEGVAIEPAAEFDSLVAEREPTVVIDFTGPESA</sequence>
<evidence type="ECO:0000259" key="3">
    <source>
        <dbReference type="Pfam" id="PF01113"/>
    </source>
</evidence>
<evidence type="ECO:0000256" key="1">
    <source>
        <dbReference type="ARBA" id="ARBA00022857"/>
    </source>
</evidence>
<organism evidence="4 5">
    <name type="scientific">Natrinema soli</name>
    <dbReference type="NCBI Taxonomy" id="1930624"/>
    <lineage>
        <taxon>Archaea</taxon>
        <taxon>Methanobacteriati</taxon>
        <taxon>Methanobacteriota</taxon>
        <taxon>Stenosarchaea group</taxon>
        <taxon>Halobacteria</taxon>
        <taxon>Halobacteriales</taxon>
        <taxon>Natrialbaceae</taxon>
        <taxon>Natrinema</taxon>
    </lineage>
</organism>
<comment type="caution">
    <text evidence="4">The sequence shown here is derived from an EMBL/GenBank/DDBJ whole genome shotgun (WGS) entry which is preliminary data.</text>
</comment>
<accession>A0ABD5SV11</accession>
<dbReference type="GO" id="GO:0016491">
    <property type="term" value="F:oxidoreductase activity"/>
    <property type="evidence" value="ECO:0007669"/>
    <property type="project" value="UniProtKB-KW"/>
</dbReference>
<proteinExistence type="predicted"/>
<dbReference type="InterPro" id="IPR000846">
    <property type="entry name" value="DapB_N"/>
</dbReference>